<gene>
    <name evidence="8" type="ORF">ACFQ45_17555</name>
</gene>
<dbReference type="EMBL" id="JBHTMN010000024">
    <property type="protein sequence ID" value="MFD1385160.1"/>
    <property type="molecule type" value="Genomic_DNA"/>
</dbReference>
<evidence type="ECO:0000256" key="4">
    <source>
        <dbReference type="ARBA" id="ARBA00022722"/>
    </source>
</evidence>
<dbReference type="Pfam" id="PF05840">
    <property type="entry name" value="Phage_GPA"/>
    <property type="match status" value="1"/>
</dbReference>
<dbReference type="RefSeq" id="WP_377370078.1">
    <property type="nucleotide sequence ID" value="NZ_JBHTMN010000024.1"/>
</dbReference>
<sequence length="574" mass="65920">MFNPTLHCIEWRNELLSDVSREDAAELRQRLDELDQSEGYVAANTWLRSVIERLQLLNRVSIMRPAVEKEADRLAEQMGQNAALEWLRGVVQRLRYIDRLITDLNGEELAKWAEEKSRRFEVDLTREAMESGAAYARRYMAESLLVAGVTFTDWEDGDKVAAMAARMILPEWWIRNAKKQFRIVENVLRECGQVCKQGSPYVSSWSLNKFRKQQQSNRSFLESWEAVNQYNQSFTLAELSDRGVSNPVNRRNELMTRIRGTEELATELNHDGLFITLTCPSKYHAVKINGKRNKKFDRANRPTVRDGQKYLCDTWARIRAFLKRNGLPVYGIRTVEPNHDGCPHWHMMLFCDKQHTKAVIDAFTLYGLMEDGNELGAKKQRVKVVRIDPAKGTASGYVAKYISKNIDGKHIDTDLETGKSGTEAAERITAWSRRHGIRQFQFFGGVSVTVWRELRRFSVENAPALCTDIYHAANRGDWMAFTKLMGGVFAGRNQTLKPHYSEPEENQFGEMVTSIMGVARGLEVAVTRLYEWTVQKVGAQVLEDDEVVPWTRVNNCTGGEAAQLFDRREGYLWQ</sequence>
<evidence type="ECO:0000256" key="1">
    <source>
        <dbReference type="ARBA" id="ARBA00003293"/>
    </source>
</evidence>
<keyword evidence="6" id="KW-0378">Hydrolase</keyword>
<keyword evidence="3" id="KW-0235">DNA replication</keyword>
<accession>A0ABW4B4K4</accession>
<evidence type="ECO:0000259" key="7">
    <source>
        <dbReference type="Pfam" id="PF05840"/>
    </source>
</evidence>
<dbReference type="Proteomes" id="UP001597059">
    <property type="component" value="Unassembled WGS sequence"/>
</dbReference>
<evidence type="ECO:0000313" key="9">
    <source>
        <dbReference type="Proteomes" id="UP001597059"/>
    </source>
</evidence>
<keyword evidence="5 8" id="KW-0255">Endonuclease</keyword>
<evidence type="ECO:0000256" key="6">
    <source>
        <dbReference type="ARBA" id="ARBA00022801"/>
    </source>
</evidence>
<organism evidence="8 9">
    <name type="scientific">Rhodanobacter aciditrophus</name>
    <dbReference type="NCBI Taxonomy" id="1623218"/>
    <lineage>
        <taxon>Bacteria</taxon>
        <taxon>Pseudomonadati</taxon>
        <taxon>Pseudomonadota</taxon>
        <taxon>Gammaproteobacteria</taxon>
        <taxon>Lysobacterales</taxon>
        <taxon>Rhodanobacteraceae</taxon>
        <taxon>Rhodanobacter</taxon>
    </lineage>
</organism>
<dbReference type="GO" id="GO:0004519">
    <property type="term" value="F:endonuclease activity"/>
    <property type="evidence" value="ECO:0007669"/>
    <property type="project" value="UniProtKB-KW"/>
</dbReference>
<dbReference type="InterPro" id="IPR008766">
    <property type="entry name" value="Replication_gene_A-like"/>
</dbReference>
<feature type="domain" description="Replication gene A protein-like" evidence="7">
    <location>
        <begin position="158"/>
        <end position="408"/>
    </location>
</feature>
<evidence type="ECO:0000256" key="3">
    <source>
        <dbReference type="ARBA" id="ARBA00022705"/>
    </source>
</evidence>
<proteinExistence type="inferred from homology"/>
<protein>
    <submittedName>
        <fullName evidence="8">Replication endonuclease</fullName>
    </submittedName>
</protein>
<evidence type="ECO:0000313" key="8">
    <source>
        <dbReference type="EMBL" id="MFD1385160.1"/>
    </source>
</evidence>
<reference evidence="9" key="1">
    <citation type="journal article" date="2019" name="Int. J. Syst. Evol. Microbiol.">
        <title>The Global Catalogue of Microorganisms (GCM) 10K type strain sequencing project: providing services to taxonomists for standard genome sequencing and annotation.</title>
        <authorList>
            <consortium name="The Broad Institute Genomics Platform"/>
            <consortium name="The Broad Institute Genome Sequencing Center for Infectious Disease"/>
            <person name="Wu L."/>
            <person name="Ma J."/>
        </authorList>
    </citation>
    <scope>NUCLEOTIDE SEQUENCE [LARGE SCALE GENOMIC DNA]</scope>
    <source>
        <strain evidence="9">JCM 30774</strain>
    </source>
</reference>
<comment type="caution">
    <text evidence="8">The sequence shown here is derived from an EMBL/GenBank/DDBJ whole genome shotgun (WGS) entry which is preliminary data.</text>
</comment>
<keyword evidence="9" id="KW-1185">Reference proteome</keyword>
<keyword evidence="4" id="KW-0540">Nuclease</keyword>
<evidence type="ECO:0000256" key="2">
    <source>
        <dbReference type="ARBA" id="ARBA00009260"/>
    </source>
</evidence>
<comment type="similarity">
    <text evidence="2">Belongs to the phage GPA family.</text>
</comment>
<comment type="function">
    <text evidence="1">Possible endonuclease which induces a single-strand cut and initiates DNA replication.</text>
</comment>
<name>A0ABW4B4K4_9GAMM</name>
<evidence type="ECO:0000256" key="5">
    <source>
        <dbReference type="ARBA" id="ARBA00022759"/>
    </source>
</evidence>